<comment type="caution">
    <text evidence="1">The sequence shown here is derived from an EMBL/GenBank/DDBJ whole genome shotgun (WGS) entry which is preliminary data.</text>
</comment>
<evidence type="ECO:0000313" key="1">
    <source>
        <dbReference type="EMBL" id="GAF97054.1"/>
    </source>
</evidence>
<sequence>MKKIILGIFFLSLLSSVSWAKVGDILKVVKTPGPCPTGLAFDGQNLWNVVTSWKEKIS</sequence>
<dbReference type="AlphaFoldDB" id="X0TUZ2"/>
<gene>
    <name evidence="1" type="ORF">S01H1_26447</name>
</gene>
<organism evidence="1">
    <name type="scientific">marine sediment metagenome</name>
    <dbReference type="NCBI Taxonomy" id="412755"/>
    <lineage>
        <taxon>unclassified sequences</taxon>
        <taxon>metagenomes</taxon>
        <taxon>ecological metagenomes</taxon>
    </lineage>
</organism>
<dbReference type="EMBL" id="BARS01016032">
    <property type="protein sequence ID" value="GAF97054.1"/>
    <property type="molecule type" value="Genomic_DNA"/>
</dbReference>
<proteinExistence type="predicted"/>
<accession>X0TUZ2</accession>
<name>X0TUZ2_9ZZZZ</name>
<protein>
    <submittedName>
        <fullName evidence="1">Uncharacterized protein</fullName>
    </submittedName>
</protein>
<reference evidence="1" key="1">
    <citation type="journal article" date="2014" name="Front. Microbiol.">
        <title>High frequency of phylogenetically diverse reductive dehalogenase-homologous genes in deep subseafloor sedimentary metagenomes.</title>
        <authorList>
            <person name="Kawai M."/>
            <person name="Futagami T."/>
            <person name="Toyoda A."/>
            <person name="Takaki Y."/>
            <person name="Nishi S."/>
            <person name="Hori S."/>
            <person name="Arai W."/>
            <person name="Tsubouchi T."/>
            <person name="Morono Y."/>
            <person name="Uchiyama I."/>
            <person name="Ito T."/>
            <person name="Fujiyama A."/>
            <person name="Inagaki F."/>
            <person name="Takami H."/>
        </authorList>
    </citation>
    <scope>NUCLEOTIDE SEQUENCE</scope>
    <source>
        <strain evidence="1">Expedition CK06-06</strain>
    </source>
</reference>